<evidence type="ECO:0000256" key="7">
    <source>
        <dbReference type="ARBA" id="ARBA00023052"/>
    </source>
</evidence>
<dbReference type="PANTHER" id="PTHR23152:SF4">
    <property type="entry name" value="2-OXOADIPATE DEHYDROGENASE COMPLEX COMPONENT E1"/>
    <property type="match status" value="1"/>
</dbReference>
<gene>
    <name evidence="11" type="primary">sucA_1</name>
    <name evidence="11" type="ORF">NCTC9183_02483</name>
</gene>
<dbReference type="Gene3D" id="1.10.287.1150">
    <property type="entry name" value="TPP helical domain"/>
    <property type="match status" value="1"/>
</dbReference>
<evidence type="ECO:0000256" key="4">
    <source>
        <dbReference type="ARBA" id="ARBA00012280"/>
    </source>
</evidence>
<dbReference type="AlphaFoldDB" id="A0A4P0XZ82"/>
<evidence type="ECO:0000256" key="8">
    <source>
        <dbReference type="ARBA" id="ARBA00030680"/>
    </source>
</evidence>
<evidence type="ECO:0000256" key="1">
    <source>
        <dbReference type="ARBA" id="ARBA00001964"/>
    </source>
</evidence>
<evidence type="ECO:0000256" key="2">
    <source>
        <dbReference type="ARBA" id="ARBA00003906"/>
    </source>
</evidence>
<reference evidence="11" key="1">
    <citation type="submission" date="2019-04" db="EMBL/GenBank/DDBJ databases">
        <authorList>
            <consortium name="Pathogen Informatics"/>
        </authorList>
    </citation>
    <scope>NUCLEOTIDE SEQUENCE</scope>
    <source>
        <strain evidence="11">NCTC9183</strain>
    </source>
</reference>
<dbReference type="GO" id="GO:0005829">
    <property type="term" value="C:cytosol"/>
    <property type="evidence" value="ECO:0007669"/>
    <property type="project" value="TreeGrafter"/>
</dbReference>
<evidence type="ECO:0000259" key="10">
    <source>
        <dbReference type="Pfam" id="PF16078"/>
    </source>
</evidence>
<feature type="compositionally biased region" description="Basic and acidic residues" evidence="9">
    <location>
        <begin position="235"/>
        <end position="248"/>
    </location>
</feature>
<evidence type="ECO:0000256" key="6">
    <source>
        <dbReference type="ARBA" id="ARBA00023002"/>
    </source>
</evidence>
<dbReference type="InterPro" id="IPR029061">
    <property type="entry name" value="THDP-binding"/>
</dbReference>
<feature type="domain" description="2-oxoglutarate dehydrogenase E1 component N-terminal" evidence="10">
    <location>
        <begin position="12"/>
        <end position="49"/>
    </location>
</feature>
<keyword evidence="6 11" id="KW-0560">Oxidoreductase</keyword>
<comment type="function">
    <text evidence="2">E1 component of the 2-oxoglutarate dehydrogenase (OGDH) complex which catalyzes the decarboxylation of 2-oxoglutarate, the first step in the conversion of 2-oxoglutarate to succinyl-CoA and CO(2).</text>
</comment>
<comment type="cofactor">
    <cofactor evidence="1">
        <name>thiamine diphosphate</name>
        <dbReference type="ChEBI" id="CHEBI:58937"/>
    </cofactor>
</comment>
<evidence type="ECO:0000256" key="3">
    <source>
        <dbReference type="ARBA" id="ARBA00006936"/>
    </source>
</evidence>
<evidence type="ECO:0000256" key="5">
    <source>
        <dbReference type="ARBA" id="ARBA00013321"/>
    </source>
</evidence>
<dbReference type="GO" id="GO:0006099">
    <property type="term" value="P:tricarboxylic acid cycle"/>
    <property type="evidence" value="ECO:0007669"/>
    <property type="project" value="TreeGrafter"/>
</dbReference>
<dbReference type="Pfam" id="PF16078">
    <property type="entry name" value="2-oxogl_dehyd_N"/>
    <property type="match status" value="1"/>
</dbReference>
<evidence type="ECO:0000313" key="11">
    <source>
        <dbReference type="EMBL" id="VTM53393.1"/>
    </source>
</evidence>
<evidence type="ECO:0000256" key="9">
    <source>
        <dbReference type="SAM" id="MobiDB-lite"/>
    </source>
</evidence>
<dbReference type="SUPFAM" id="SSF52518">
    <property type="entry name" value="Thiamin diphosphate-binding fold (THDP-binding)"/>
    <property type="match status" value="1"/>
</dbReference>
<organism evidence="11">
    <name type="scientific">Klebsiella pneumoniae</name>
    <dbReference type="NCBI Taxonomy" id="573"/>
    <lineage>
        <taxon>Bacteria</taxon>
        <taxon>Pseudomonadati</taxon>
        <taxon>Pseudomonadota</taxon>
        <taxon>Gammaproteobacteria</taxon>
        <taxon>Enterobacterales</taxon>
        <taxon>Enterobacteriaceae</taxon>
        <taxon>Klebsiella/Raoultella group</taxon>
        <taxon>Klebsiella</taxon>
        <taxon>Klebsiella pneumoniae complex</taxon>
    </lineage>
</organism>
<name>A0A4P0XZ82_KLEPN</name>
<dbReference type="GO" id="GO:0030976">
    <property type="term" value="F:thiamine pyrophosphate binding"/>
    <property type="evidence" value="ECO:0007669"/>
    <property type="project" value="InterPro"/>
</dbReference>
<dbReference type="EMBL" id="CABDVL010000003">
    <property type="protein sequence ID" value="VTM53393.1"/>
    <property type="molecule type" value="Genomic_DNA"/>
</dbReference>
<dbReference type="PANTHER" id="PTHR23152">
    <property type="entry name" value="2-OXOGLUTARATE DEHYDROGENASE"/>
    <property type="match status" value="1"/>
</dbReference>
<dbReference type="GO" id="GO:0045252">
    <property type="term" value="C:oxoglutarate dehydrogenase complex"/>
    <property type="evidence" value="ECO:0007669"/>
    <property type="project" value="TreeGrafter"/>
</dbReference>
<sequence length="274" mass="30898">MQNGAMKAWLDSSYLSGSNQSWIEQLYEDFLTDPDSVDANWRSMFQQLPGTGVKPDQFHSKTRDYFRRLAKDASRYTSSISDPDTNVKQVKVLQLINAYRFRGHQHANLDPLGLWKQERVADLDPAYHDLTEADFQESYNVGSFAIGKDTMKLGELIAALKQTYCGSIGAEYMHITSTEEKRWIQQRIESVAGKASFTAEEKKRFLSELTAAEGLERYLGAKFPGAKRLLAGGWRRPDPDAQRDDPPCRQKRHPRSGAGHGAPRPSERAGQRAG</sequence>
<dbReference type="EC" id="1.2.4.2" evidence="4"/>
<keyword evidence="7" id="KW-0786">Thiamine pyrophosphate</keyword>
<dbReference type="Gene3D" id="3.40.50.970">
    <property type="match status" value="1"/>
</dbReference>
<feature type="region of interest" description="Disordered" evidence="9">
    <location>
        <begin position="230"/>
        <end position="274"/>
    </location>
</feature>
<proteinExistence type="inferred from homology"/>
<dbReference type="InterPro" id="IPR011603">
    <property type="entry name" value="2oxoglutarate_DH_E1"/>
</dbReference>
<dbReference type="Proteomes" id="UP000507695">
    <property type="component" value="Unassembled WGS sequence"/>
</dbReference>
<comment type="similarity">
    <text evidence="3">Belongs to the alpha-ketoglutarate dehydrogenase family.</text>
</comment>
<feature type="compositionally biased region" description="Basic and acidic residues" evidence="9">
    <location>
        <begin position="265"/>
        <end position="274"/>
    </location>
</feature>
<dbReference type="InterPro" id="IPR032106">
    <property type="entry name" value="2-oxogl_dehyd_N"/>
</dbReference>
<dbReference type="GO" id="GO:0004591">
    <property type="term" value="F:oxoglutarate dehydrogenase (succinyl-transferring) activity"/>
    <property type="evidence" value="ECO:0007669"/>
    <property type="project" value="UniProtKB-EC"/>
</dbReference>
<dbReference type="FunFam" id="1.10.287.1150:FF:000004">
    <property type="entry name" value="2-oxoglutarate dehydrogenase E1 component"/>
    <property type="match status" value="1"/>
</dbReference>
<accession>A0A4P0XZ82</accession>
<protein>
    <recommendedName>
        <fullName evidence="5">2-oxoglutarate dehydrogenase E1 component</fullName>
        <ecNumber evidence="4">1.2.4.2</ecNumber>
    </recommendedName>
    <alternativeName>
        <fullName evidence="8">Alpha-ketoglutarate dehydrogenase</fullName>
    </alternativeName>
</protein>